<accession>A0ACC2GLV0</accession>
<dbReference type="EMBL" id="CM055738">
    <property type="protein sequence ID" value="KAJ8004515.1"/>
    <property type="molecule type" value="Genomic_DNA"/>
</dbReference>
<protein>
    <submittedName>
        <fullName evidence="1">Uncharacterized protein</fullName>
    </submittedName>
</protein>
<comment type="caution">
    <text evidence="1">The sequence shown here is derived from an EMBL/GenBank/DDBJ whole genome shotgun (WGS) entry which is preliminary data.</text>
</comment>
<sequence>MNRPELENRRELRDNARRGGVREATLRTCRCELRLVAQTQDVFWGVTLCVDIRTHSSQVVDPLPSPSTSNLPTRHRQ</sequence>
<proteinExistence type="predicted"/>
<name>A0ACC2GLV0_DALPE</name>
<dbReference type="Proteomes" id="UP001157502">
    <property type="component" value="Chromosome 11"/>
</dbReference>
<evidence type="ECO:0000313" key="2">
    <source>
        <dbReference type="Proteomes" id="UP001157502"/>
    </source>
</evidence>
<evidence type="ECO:0000313" key="1">
    <source>
        <dbReference type="EMBL" id="KAJ8004515.1"/>
    </source>
</evidence>
<gene>
    <name evidence="1" type="ORF">DPEC_G00137080</name>
</gene>
<organism evidence="1 2">
    <name type="scientific">Dallia pectoralis</name>
    <name type="common">Alaska blackfish</name>
    <dbReference type="NCBI Taxonomy" id="75939"/>
    <lineage>
        <taxon>Eukaryota</taxon>
        <taxon>Metazoa</taxon>
        <taxon>Chordata</taxon>
        <taxon>Craniata</taxon>
        <taxon>Vertebrata</taxon>
        <taxon>Euteleostomi</taxon>
        <taxon>Actinopterygii</taxon>
        <taxon>Neopterygii</taxon>
        <taxon>Teleostei</taxon>
        <taxon>Protacanthopterygii</taxon>
        <taxon>Esociformes</taxon>
        <taxon>Umbridae</taxon>
        <taxon>Dallia</taxon>
    </lineage>
</organism>
<reference evidence="1" key="1">
    <citation type="submission" date="2021-05" db="EMBL/GenBank/DDBJ databases">
        <authorList>
            <person name="Pan Q."/>
            <person name="Jouanno E."/>
            <person name="Zahm M."/>
            <person name="Klopp C."/>
            <person name="Cabau C."/>
            <person name="Louis A."/>
            <person name="Berthelot C."/>
            <person name="Parey E."/>
            <person name="Roest Crollius H."/>
            <person name="Montfort J."/>
            <person name="Robinson-Rechavi M."/>
            <person name="Bouchez O."/>
            <person name="Lampietro C."/>
            <person name="Lopez Roques C."/>
            <person name="Donnadieu C."/>
            <person name="Postlethwait J."/>
            <person name="Bobe J."/>
            <person name="Dillon D."/>
            <person name="Chandos A."/>
            <person name="von Hippel F."/>
            <person name="Guiguen Y."/>
        </authorList>
    </citation>
    <scope>NUCLEOTIDE SEQUENCE</scope>
    <source>
        <strain evidence="1">YG-Jan2019</strain>
    </source>
</reference>
<keyword evidence="2" id="KW-1185">Reference proteome</keyword>